<dbReference type="SMART" id="SM00418">
    <property type="entry name" value="HTH_ARSR"/>
    <property type="match status" value="1"/>
</dbReference>
<keyword evidence="2" id="KW-0238">DNA-binding</keyword>
<evidence type="ECO:0000256" key="2">
    <source>
        <dbReference type="ARBA" id="ARBA00023125"/>
    </source>
</evidence>
<dbReference type="PANTHER" id="PTHR43132">
    <property type="entry name" value="ARSENICAL RESISTANCE OPERON REPRESSOR ARSR-RELATED"/>
    <property type="match status" value="1"/>
</dbReference>
<dbReference type="AlphaFoldDB" id="A0A1A5XFG7"/>
<comment type="caution">
    <text evidence="6">The sequence shown here is derived from an EMBL/GenBank/DDBJ whole genome shotgun (WGS) entry which is preliminary data.</text>
</comment>
<proteinExistence type="predicted"/>
<dbReference type="InterPro" id="IPR051011">
    <property type="entry name" value="Metal_resp_trans_reg"/>
</dbReference>
<dbReference type="GO" id="GO:0003700">
    <property type="term" value="F:DNA-binding transcription factor activity"/>
    <property type="evidence" value="ECO:0007669"/>
    <property type="project" value="InterPro"/>
</dbReference>
<gene>
    <name evidence="5" type="ORF">C7400_116116</name>
    <name evidence="6" type="ORF">SAMN05216550_119119</name>
</gene>
<dbReference type="GeneID" id="61304606"/>
<keyword evidence="8" id="KW-1185">Reference proteome</keyword>
<dbReference type="InterPro" id="IPR036390">
    <property type="entry name" value="WH_DNA-bd_sf"/>
</dbReference>
<evidence type="ECO:0000313" key="7">
    <source>
        <dbReference type="Proteomes" id="UP000183529"/>
    </source>
</evidence>
<dbReference type="InterPro" id="IPR001845">
    <property type="entry name" value="HTH_ArsR_DNA-bd_dom"/>
</dbReference>
<dbReference type="OrthoDB" id="5297460at2"/>
<dbReference type="GO" id="GO:0003677">
    <property type="term" value="F:DNA binding"/>
    <property type="evidence" value="ECO:0007669"/>
    <property type="project" value="UniProtKB-KW"/>
</dbReference>
<reference evidence="6 7" key="1">
    <citation type="submission" date="2016-10" db="EMBL/GenBank/DDBJ databases">
        <authorList>
            <person name="Varghese N."/>
            <person name="Submissions S."/>
        </authorList>
    </citation>
    <scope>NUCLEOTIDE SEQUENCE [LARGE SCALE GENOMIC DNA]</scope>
    <source>
        <strain evidence="6 7">LMG 22274</strain>
    </source>
</reference>
<dbReference type="Proteomes" id="UP000247515">
    <property type="component" value="Unassembled WGS sequence"/>
</dbReference>
<dbReference type="SUPFAM" id="SSF46785">
    <property type="entry name" value="Winged helix' DNA-binding domain"/>
    <property type="match status" value="1"/>
</dbReference>
<evidence type="ECO:0000259" key="4">
    <source>
        <dbReference type="PROSITE" id="PS50987"/>
    </source>
</evidence>
<dbReference type="EMBL" id="FNZM01000019">
    <property type="protein sequence ID" value="SEK10876.1"/>
    <property type="molecule type" value="Genomic_DNA"/>
</dbReference>
<dbReference type="EMBL" id="QJJV01000016">
    <property type="protein sequence ID" value="PXX12768.1"/>
    <property type="molecule type" value="Genomic_DNA"/>
</dbReference>
<dbReference type="InterPro" id="IPR011991">
    <property type="entry name" value="ArsR-like_HTH"/>
</dbReference>
<dbReference type="Gene3D" id="1.10.10.10">
    <property type="entry name" value="Winged helix-like DNA-binding domain superfamily/Winged helix DNA-binding domain"/>
    <property type="match status" value="1"/>
</dbReference>
<keyword evidence="3" id="KW-0804">Transcription</keyword>
<dbReference type="PANTHER" id="PTHR43132:SF2">
    <property type="entry name" value="ARSENICAL RESISTANCE OPERON REPRESSOR ARSR-RELATED"/>
    <property type="match status" value="1"/>
</dbReference>
<dbReference type="PROSITE" id="PS50987">
    <property type="entry name" value="HTH_ARSR_2"/>
    <property type="match status" value="1"/>
</dbReference>
<reference evidence="5 8" key="2">
    <citation type="submission" date="2018-05" db="EMBL/GenBank/DDBJ databases">
        <title>Genomic Encyclopedia of Type Strains, Phase IV (KMG-V): Genome sequencing to study the core and pangenomes of soil and plant-associated prokaryotes.</title>
        <authorList>
            <person name="Whitman W."/>
        </authorList>
    </citation>
    <scope>NUCLEOTIDE SEQUENCE [LARGE SCALE GENOMIC DNA]</scope>
    <source>
        <strain evidence="5 8">SIr-6563</strain>
    </source>
</reference>
<evidence type="ECO:0000313" key="8">
    <source>
        <dbReference type="Proteomes" id="UP000247515"/>
    </source>
</evidence>
<dbReference type="InterPro" id="IPR036388">
    <property type="entry name" value="WH-like_DNA-bd_sf"/>
</dbReference>
<dbReference type="Proteomes" id="UP000183529">
    <property type="component" value="Unassembled WGS sequence"/>
</dbReference>
<evidence type="ECO:0000313" key="5">
    <source>
        <dbReference type="EMBL" id="PXX12768.1"/>
    </source>
</evidence>
<organism evidence="6 7">
    <name type="scientific">Paraburkholderia tropica</name>
    <dbReference type="NCBI Taxonomy" id="92647"/>
    <lineage>
        <taxon>Bacteria</taxon>
        <taxon>Pseudomonadati</taxon>
        <taxon>Pseudomonadota</taxon>
        <taxon>Betaproteobacteria</taxon>
        <taxon>Burkholderiales</taxon>
        <taxon>Burkholderiaceae</taxon>
        <taxon>Paraburkholderia</taxon>
    </lineage>
</organism>
<evidence type="ECO:0000256" key="3">
    <source>
        <dbReference type="ARBA" id="ARBA00023163"/>
    </source>
</evidence>
<dbReference type="PRINTS" id="PR00778">
    <property type="entry name" value="HTHARSR"/>
</dbReference>
<evidence type="ECO:0000256" key="1">
    <source>
        <dbReference type="ARBA" id="ARBA00023015"/>
    </source>
</evidence>
<dbReference type="CDD" id="cd00090">
    <property type="entry name" value="HTH_ARSR"/>
    <property type="match status" value="1"/>
</dbReference>
<protein>
    <submittedName>
        <fullName evidence="5">ArsR family transcriptional regulator</fullName>
    </submittedName>
    <submittedName>
        <fullName evidence="6">Transcriptional regulator, ArsR family</fullName>
    </submittedName>
</protein>
<evidence type="ECO:0000313" key="6">
    <source>
        <dbReference type="EMBL" id="SEK10876.1"/>
    </source>
</evidence>
<dbReference type="RefSeq" id="WP_065059439.1">
    <property type="nucleotide sequence ID" value="NZ_CADFGN010000017.1"/>
</dbReference>
<name>A0A1A5XFG7_9BURK</name>
<dbReference type="NCBIfam" id="NF033788">
    <property type="entry name" value="HTH_metalloreg"/>
    <property type="match status" value="1"/>
</dbReference>
<dbReference type="Pfam" id="PF12840">
    <property type="entry name" value="HTH_20"/>
    <property type="match status" value="1"/>
</dbReference>
<feature type="domain" description="HTH arsR-type" evidence="4">
    <location>
        <begin position="1"/>
        <end position="95"/>
    </location>
</feature>
<keyword evidence="1" id="KW-0805">Transcription regulation</keyword>
<accession>A0A1A5XFG7</accession>
<sequence length="107" mass="11647">MEEKDIVRALAALAHDLRLRVFRMLVVTGPEGLTPGAIAAQLDVPNATLSFHLKELMNAGLVTQERDGRTLIYRAAYEQMNAVLGFLTENCCQGQPCLSPGADSCRC</sequence>